<protein>
    <submittedName>
        <fullName evidence="4">GNAT family N-acetyltransferase</fullName>
    </submittedName>
</protein>
<keyword evidence="2" id="KW-0012">Acyltransferase</keyword>
<evidence type="ECO:0000313" key="4">
    <source>
        <dbReference type="EMBL" id="QQP89330.1"/>
    </source>
</evidence>
<dbReference type="SUPFAM" id="SSF55729">
    <property type="entry name" value="Acyl-CoA N-acyltransferases (Nat)"/>
    <property type="match status" value="1"/>
</dbReference>
<dbReference type="InterPro" id="IPR016181">
    <property type="entry name" value="Acyl_CoA_acyltransferase"/>
</dbReference>
<proteinExistence type="predicted"/>
<gene>
    <name evidence="4" type="ORF">IGS68_25640</name>
</gene>
<accession>A0ABX7B6C6</accession>
<evidence type="ECO:0000259" key="3">
    <source>
        <dbReference type="PROSITE" id="PS51186"/>
    </source>
</evidence>
<evidence type="ECO:0000256" key="1">
    <source>
        <dbReference type="ARBA" id="ARBA00022679"/>
    </source>
</evidence>
<reference evidence="4" key="1">
    <citation type="submission" date="2021-02" db="EMBL/GenBank/DDBJ databases">
        <title>Skermanella TT6 skin isolate.</title>
        <authorList>
            <person name="Lee K."/>
            <person name="Ganzorig M."/>
        </authorList>
    </citation>
    <scope>NUCLEOTIDE SEQUENCE</scope>
    <source>
        <strain evidence="4">TT6</strain>
    </source>
</reference>
<dbReference type="InterPro" id="IPR050832">
    <property type="entry name" value="Bact_Acetyltransf"/>
</dbReference>
<dbReference type="Proteomes" id="UP000595197">
    <property type="component" value="Chromosome"/>
</dbReference>
<sequence length="173" mass="18229">MSAHWRPMGPADLPTVERIAEIVHPGYPESPEVPAERLALFPAGCLIARDGNGSVLGYAVSHPGTLGRPPALDSLLGGLPPDADCLYLHDVALLPEARGLGLGESLVDILRDLAGRRGLPALALTAVNRSAPYWRRRGFAVHPGDAALAVKLASYGDDAAYMVITLDRSVHSA</sequence>
<organism evidence="4 5">
    <name type="scientific">Skermanella cutis</name>
    <dbReference type="NCBI Taxonomy" id="2775420"/>
    <lineage>
        <taxon>Bacteria</taxon>
        <taxon>Pseudomonadati</taxon>
        <taxon>Pseudomonadota</taxon>
        <taxon>Alphaproteobacteria</taxon>
        <taxon>Rhodospirillales</taxon>
        <taxon>Azospirillaceae</taxon>
        <taxon>Skermanella</taxon>
    </lineage>
</organism>
<dbReference type="CDD" id="cd04301">
    <property type="entry name" value="NAT_SF"/>
    <property type="match status" value="1"/>
</dbReference>
<dbReference type="InterPro" id="IPR000182">
    <property type="entry name" value="GNAT_dom"/>
</dbReference>
<keyword evidence="1" id="KW-0808">Transferase</keyword>
<dbReference type="PROSITE" id="PS51186">
    <property type="entry name" value="GNAT"/>
    <property type="match status" value="1"/>
</dbReference>
<dbReference type="RefSeq" id="WP_201075445.1">
    <property type="nucleotide sequence ID" value="NZ_CP067420.1"/>
</dbReference>
<dbReference type="PANTHER" id="PTHR43877">
    <property type="entry name" value="AMINOALKYLPHOSPHONATE N-ACETYLTRANSFERASE-RELATED-RELATED"/>
    <property type="match status" value="1"/>
</dbReference>
<name>A0ABX7B6C6_9PROT</name>
<evidence type="ECO:0000313" key="5">
    <source>
        <dbReference type="Proteomes" id="UP000595197"/>
    </source>
</evidence>
<dbReference type="Gene3D" id="3.40.630.30">
    <property type="match status" value="1"/>
</dbReference>
<evidence type="ECO:0000256" key="2">
    <source>
        <dbReference type="ARBA" id="ARBA00023315"/>
    </source>
</evidence>
<dbReference type="EMBL" id="CP067420">
    <property type="protein sequence ID" value="QQP89330.1"/>
    <property type="molecule type" value="Genomic_DNA"/>
</dbReference>
<feature type="domain" description="N-acetyltransferase" evidence="3">
    <location>
        <begin position="3"/>
        <end position="167"/>
    </location>
</feature>
<keyword evidence="5" id="KW-1185">Reference proteome</keyword>
<dbReference type="Pfam" id="PF00583">
    <property type="entry name" value="Acetyltransf_1"/>
    <property type="match status" value="1"/>
</dbReference>